<keyword evidence="5 8" id="KW-0175">Coiled coil</keyword>
<evidence type="ECO:0000256" key="2">
    <source>
        <dbReference type="ARBA" id="ARBA00010916"/>
    </source>
</evidence>
<gene>
    <name evidence="9" type="ORF">PVIIG_00731</name>
</gene>
<proteinExistence type="inferred from homology"/>
<keyword evidence="4" id="KW-0805">Transcription regulation</keyword>
<dbReference type="Proteomes" id="UP000053562">
    <property type="component" value="Unassembled WGS sequence"/>
</dbReference>
<evidence type="ECO:0000256" key="5">
    <source>
        <dbReference type="ARBA" id="ARBA00023054"/>
    </source>
</evidence>
<reference evidence="9 10" key="1">
    <citation type="submission" date="2011-08" db="EMBL/GenBank/DDBJ databases">
        <title>The Genome Sequence of Plasmodium vivax India VII.</title>
        <authorList>
            <consortium name="The Broad Institute Genome Sequencing Platform"/>
            <consortium name="The Broad Institute Genome Sequencing Center for Infectious Disease"/>
            <person name="Neafsey D."/>
            <person name="Carlton J."/>
            <person name="Barnwell J."/>
            <person name="Collins W."/>
            <person name="Escalante A."/>
            <person name="Mullikin J."/>
            <person name="Saul A."/>
            <person name="Guigo R."/>
            <person name="Camara F."/>
            <person name="Young S.K."/>
            <person name="Zeng Q."/>
            <person name="Gargeya S."/>
            <person name="Fitzgerald M."/>
            <person name="Haas B."/>
            <person name="Abouelleil A."/>
            <person name="Alvarado L."/>
            <person name="Arachchi H.M."/>
            <person name="Berlin A."/>
            <person name="Brown A."/>
            <person name="Chapman S.B."/>
            <person name="Chen Z."/>
            <person name="Dunbar C."/>
            <person name="Freedman E."/>
            <person name="Gearin G."/>
            <person name="Gellesch M."/>
            <person name="Goldberg J."/>
            <person name="Griggs A."/>
            <person name="Gujja S."/>
            <person name="Heiman D."/>
            <person name="Howarth C."/>
            <person name="Larson L."/>
            <person name="Lui A."/>
            <person name="MacDonald P.J.P."/>
            <person name="Montmayeur A."/>
            <person name="Murphy C."/>
            <person name="Neiman D."/>
            <person name="Pearson M."/>
            <person name="Priest M."/>
            <person name="Roberts A."/>
            <person name="Saif S."/>
            <person name="Shea T."/>
            <person name="Shenoy N."/>
            <person name="Sisk P."/>
            <person name="Stolte C."/>
            <person name="Sykes S."/>
            <person name="Wortman J."/>
            <person name="Nusbaum C."/>
            <person name="Birren B."/>
        </authorList>
    </citation>
    <scope>NUCLEOTIDE SEQUENCE [LARGE SCALE GENOMIC DNA]</scope>
    <source>
        <strain evidence="9 10">India VII</strain>
    </source>
</reference>
<dbReference type="EMBL" id="KQ234376">
    <property type="protein sequence ID" value="KMZ78044.1"/>
    <property type="molecule type" value="Genomic_DNA"/>
</dbReference>
<evidence type="ECO:0000256" key="3">
    <source>
        <dbReference type="ARBA" id="ARBA00022853"/>
    </source>
</evidence>
<keyword evidence="7" id="KW-0539">Nucleus</keyword>
<dbReference type="Pfam" id="PF09340">
    <property type="entry name" value="NuA4"/>
    <property type="match status" value="1"/>
</dbReference>
<evidence type="ECO:0000256" key="1">
    <source>
        <dbReference type="ARBA" id="ARBA00004123"/>
    </source>
</evidence>
<organism evidence="9 10">
    <name type="scientific">Plasmodium vivax India VII</name>
    <dbReference type="NCBI Taxonomy" id="1077284"/>
    <lineage>
        <taxon>Eukaryota</taxon>
        <taxon>Sar</taxon>
        <taxon>Alveolata</taxon>
        <taxon>Apicomplexa</taxon>
        <taxon>Aconoidasida</taxon>
        <taxon>Haemosporida</taxon>
        <taxon>Plasmodiidae</taxon>
        <taxon>Plasmodium</taxon>
        <taxon>Plasmodium (Plasmodium)</taxon>
    </lineage>
</organism>
<sequence length="135" mass="15722">MEGKICSKNPPCLLCQSVRRTFLFSFYHTTKMKHKVKRDIIKCKKKLENSIKALEEKILRLEIEYHQNCNVNGGNLMKGWDNYLRKAPLEPLCFKTFRDDYGDAYIERMLSLTSCTSPAAAFFQSENAEKGKHNH</sequence>
<dbReference type="GO" id="GO:0005634">
    <property type="term" value="C:nucleus"/>
    <property type="evidence" value="ECO:0007669"/>
    <property type="project" value="UniProtKB-SubCell"/>
</dbReference>
<evidence type="ECO:0000313" key="10">
    <source>
        <dbReference type="Proteomes" id="UP000053562"/>
    </source>
</evidence>
<dbReference type="AlphaFoldDB" id="A0A0J9S5I2"/>
<keyword evidence="6" id="KW-0804">Transcription</keyword>
<evidence type="ECO:0008006" key="11">
    <source>
        <dbReference type="Google" id="ProtNLM"/>
    </source>
</evidence>
<feature type="coiled-coil region" evidence="8">
    <location>
        <begin position="37"/>
        <end position="64"/>
    </location>
</feature>
<evidence type="ECO:0000313" key="9">
    <source>
        <dbReference type="EMBL" id="KMZ78044.1"/>
    </source>
</evidence>
<comment type="subcellular location">
    <subcellularLocation>
        <location evidence="1">Nucleus</location>
    </subcellularLocation>
</comment>
<evidence type="ECO:0000256" key="7">
    <source>
        <dbReference type="ARBA" id="ARBA00023242"/>
    </source>
</evidence>
<accession>A0A0J9S5I2</accession>
<comment type="similarity">
    <text evidence="2">Belongs to the EAF6 family.</text>
</comment>
<protein>
    <recommendedName>
        <fullName evidence="11">Histone acetyltransferase subunit NuA4</fullName>
    </recommendedName>
</protein>
<keyword evidence="3" id="KW-0156">Chromatin regulator</keyword>
<dbReference type="InterPro" id="IPR015418">
    <property type="entry name" value="Eaf6"/>
</dbReference>
<dbReference type="GO" id="GO:0006325">
    <property type="term" value="P:chromatin organization"/>
    <property type="evidence" value="ECO:0007669"/>
    <property type="project" value="UniProtKB-KW"/>
</dbReference>
<evidence type="ECO:0000256" key="4">
    <source>
        <dbReference type="ARBA" id="ARBA00023015"/>
    </source>
</evidence>
<name>A0A0J9S5I2_PLAVI</name>
<evidence type="ECO:0000256" key="6">
    <source>
        <dbReference type="ARBA" id="ARBA00023163"/>
    </source>
</evidence>
<dbReference type="OrthoDB" id="440324at2759"/>
<dbReference type="GO" id="GO:0000123">
    <property type="term" value="C:histone acetyltransferase complex"/>
    <property type="evidence" value="ECO:0007669"/>
    <property type="project" value="InterPro"/>
</dbReference>
<evidence type="ECO:0000256" key="8">
    <source>
        <dbReference type="SAM" id="Coils"/>
    </source>
</evidence>